<dbReference type="WBParaSite" id="NBR_0000164901-mRNA-1">
    <property type="protein sequence ID" value="NBR_0000164901-mRNA-1"/>
    <property type="gene ID" value="NBR_0000164901"/>
</dbReference>
<evidence type="ECO:0000313" key="2">
    <source>
        <dbReference type="Proteomes" id="UP000271162"/>
    </source>
</evidence>
<reference evidence="1 2" key="2">
    <citation type="submission" date="2018-11" db="EMBL/GenBank/DDBJ databases">
        <authorList>
            <consortium name="Pathogen Informatics"/>
        </authorList>
    </citation>
    <scope>NUCLEOTIDE SEQUENCE [LARGE SCALE GENOMIC DNA]</scope>
</reference>
<dbReference type="EMBL" id="UYSL01001426">
    <property type="protein sequence ID" value="VDL65219.1"/>
    <property type="molecule type" value="Genomic_DNA"/>
</dbReference>
<evidence type="ECO:0000313" key="1">
    <source>
        <dbReference type="EMBL" id="VDL65219.1"/>
    </source>
</evidence>
<dbReference type="Proteomes" id="UP000271162">
    <property type="component" value="Unassembled WGS sequence"/>
</dbReference>
<sequence length="221" mass="25480">MAIISPFRFFGTVEDQELEFHIINPVLPRLDVVLKSVYSNSLEFRWAKLLFIRAFAHSNGWVRLWALEKLLEVEPRFLAEDQDDKAAVADLGVLTNYFSRDDPALFDRFIGLESLNEVLRTGYEPTNVICELLDHQRDFQKDDFASLLWARAALLGKEDQLQKLIELELADRLLVVEEGVDAGLSSAIVYDVDALLTTLFFSPRGRENTYFRFSRVNRAFE</sequence>
<keyword evidence="2" id="KW-1185">Reference proteome</keyword>
<proteinExistence type="predicted"/>
<evidence type="ECO:0000313" key="3">
    <source>
        <dbReference type="WBParaSite" id="NBR_0000164901-mRNA-1"/>
    </source>
</evidence>
<dbReference type="AlphaFoldDB" id="A0A0N4XGJ7"/>
<dbReference type="STRING" id="27835.A0A0N4XGJ7"/>
<name>A0A0N4XGJ7_NIPBR</name>
<gene>
    <name evidence="1" type="ORF">NBR_LOCUS1650</name>
</gene>
<reference evidence="3" key="1">
    <citation type="submission" date="2017-02" db="UniProtKB">
        <authorList>
            <consortium name="WormBaseParasite"/>
        </authorList>
    </citation>
    <scope>IDENTIFICATION</scope>
</reference>
<protein>
    <submittedName>
        <fullName evidence="3">HEAT repeat domain-containing protein</fullName>
    </submittedName>
</protein>
<organism evidence="3">
    <name type="scientific">Nippostrongylus brasiliensis</name>
    <name type="common">Rat hookworm</name>
    <dbReference type="NCBI Taxonomy" id="27835"/>
    <lineage>
        <taxon>Eukaryota</taxon>
        <taxon>Metazoa</taxon>
        <taxon>Ecdysozoa</taxon>
        <taxon>Nematoda</taxon>
        <taxon>Chromadorea</taxon>
        <taxon>Rhabditida</taxon>
        <taxon>Rhabditina</taxon>
        <taxon>Rhabditomorpha</taxon>
        <taxon>Strongyloidea</taxon>
        <taxon>Heligmosomidae</taxon>
        <taxon>Nippostrongylus</taxon>
    </lineage>
</organism>
<accession>A0A0N4XGJ7</accession>